<organism evidence="2">
    <name type="scientific">Clastoptera arizonana</name>
    <name type="common">Arizona spittle bug</name>
    <dbReference type="NCBI Taxonomy" id="38151"/>
    <lineage>
        <taxon>Eukaryota</taxon>
        <taxon>Metazoa</taxon>
        <taxon>Ecdysozoa</taxon>
        <taxon>Arthropoda</taxon>
        <taxon>Hexapoda</taxon>
        <taxon>Insecta</taxon>
        <taxon>Pterygota</taxon>
        <taxon>Neoptera</taxon>
        <taxon>Paraneoptera</taxon>
        <taxon>Hemiptera</taxon>
        <taxon>Auchenorrhyncha</taxon>
        <taxon>Cercopoidea</taxon>
        <taxon>Clastopteridae</taxon>
        <taxon>Clastoptera</taxon>
    </lineage>
</organism>
<feature type="non-terminal residue" evidence="2">
    <location>
        <position position="178"/>
    </location>
</feature>
<sequence length="178" mass="20516">MDFNTPSSVNNSLINNCSNISNIIRGNNEYIINKQIYFELSNKLKKQVIFMNQMKVPSLQESDLSFSNNMRRTIHLYNKKKGVIENLIKYLPEEDSNVPISLFHAFKKLTAEANSNLAQTEEQKKNYQCTLNGISERSINEELQNDLTGIKHITERISLEAFNPAENVALRKLYNETI</sequence>
<dbReference type="AlphaFoldDB" id="A0A1B6E7X1"/>
<proteinExistence type="predicted"/>
<dbReference type="EMBL" id="GEDC01003260">
    <property type="protein sequence ID" value="JAS34038.1"/>
    <property type="molecule type" value="Transcribed_RNA"/>
</dbReference>
<keyword evidence="1" id="KW-0175">Coiled coil</keyword>
<feature type="coiled-coil region" evidence="1">
    <location>
        <begin position="110"/>
        <end position="137"/>
    </location>
</feature>
<evidence type="ECO:0000256" key="1">
    <source>
        <dbReference type="SAM" id="Coils"/>
    </source>
</evidence>
<evidence type="ECO:0000313" key="2">
    <source>
        <dbReference type="EMBL" id="JAS34038.1"/>
    </source>
</evidence>
<name>A0A1B6E7X1_9HEMI</name>
<gene>
    <name evidence="2" type="ORF">g.4485</name>
</gene>
<reference evidence="2" key="1">
    <citation type="submission" date="2015-12" db="EMBL/GenBank/DDBJ databases">
        <title>De novo transcriptome assembly of four potential Pierce s Disease insect vectors from Arizona vineyards.</title>
        <authorList>
            <person name="Tassone E.E."/>
        </authorList>
    </citation>
    <scope>NUCLEOTIDE SEQUENCE</scope>
</reference>
<protein>
    <submittedName>
        <fullName evidence="2">Uncharacterized protein</fullName>
    </submittedName>
</protein>
<accession>A0A1B6E7X1</accession>